<dbReference type="AlphaFoldDB" id="A0A8J2SQT8"/>
<feature type="region of interest" description="Disordered" evidence="1">
    <location>
        <begin position="653"/>
        <end position="672"/>
    </location>
</feature>
<protein>
    <submittedName>
        <fullName evidence="3">Uncharacterized protein</fullName>
    </submittedName>
</protein>
<evidence type="ECO:0000313" key="3">
    <source>
        <dbReference type="EMBL" id="CAH0375110.1"/>
    </source>
</evidence>
<gene>
    <name evidence="3" type="ORF">PECAL_4P24320</name>
</gene>
<keyword evidence="4" id="KW-1185">Reference proteome</keyword>
<dbReference type="EMBL" id="CAKKNE010000004">
    <property type="protein sequence ID" value="CAH0375110.1"/>
    <property type="molecule type" value="Genomic_DNA"/>
</dbReference>
<reference evidence="3" key="1">
    <citation type="submission" date="2021-11" db="EMBL/GenBank/DDBJ databases">
        <authorList>
            <consortium name="Genoscope - CEA"/>
            <person name="William W."/>
        </authorList>
    </citation>
    <scope>NUCLEOTIDE SEQUENCE</scope>
</reference>
<feature type="signal peptide" evidence="2">
    <location>
        <begin position="1"/>
        <end position="18"/>
    </location>
</feature>
<organism evidence="3 4">
    <name type="scientific">Pelagomonas calceolata</name>
    <dbReference type="NCBI Taxonomy" id="35677"/>
    <lineage>
        <taxon>Eukaryota</taxon>
        <taxon>Sar</taxon>
        <taxon>Stramenopiles</taxon>
        <taxon>Ochrophyta</taxon>
        <taxon>Pelagophyceae</taxon>
        <taxon>Pelagomonadales</taxon>
        <taxon>Pelagomonadaceae</taxon>
        <taxon>Pelagomonas</taxon>
    </lineage>
</organism>
<name>A0A8J2SQT8_9STRA</name>
<dbReference type="OrthoDB" id="10367892at2759"/>
<accession>A0A8J2SQT8</accession>
<comment type="caution">
    <text evidence="3">The sequence shown here is derived from an EMBL/GenBank/DDBJ whole genome shotgun (WGS) entry which is preliminary data.</text>
</comment>
<feature type="compositionally biased region" description="Low complexity" evidence="1">
    <location>
        <begin position="654"/>
        <end position="669"/>
    </location>
</feature>
<proteinExistence type="predicted"/>
<evidence type="ECO:0000256" key="2">
    <source>
        <dbReference type="SAM" id="SignalP"/>
    </source>
</evidence>
<dbReference type="Proteomes" id="UP000789595">
    <property type="component" value="Unassembled WGS sequence"/>
</dbReference>
<keyword evidence="2" id="KW-0732">Signal</keyword>
<evidence type="ECO:0000313" key="4">
    <source>
        <dbReference type="Proteomes" id="UP000789595"/>
    </source>
</evidence>
<sequence length="1192" mass="124725">MHSLCVLLPTAALAAVTSHTTIDSSAPAILTQQLSSFGVDLFATENTPAAALQHAACVMDQYLDQDRDGVADDPNVVSALTSLSAAMIMGATESDVEDVFDAIDDSGGSFGDRALQDVYASETAYFDGASYFDASLEEVLHLITQHGYANAYPSDFGEYSGTTLADAVDAVIGDCEMSWECGSGDEDEDGDDAHNTDDANVASGEAFCEESGFSEDQCKSYDSAACECDWDGGQCWWQGGACGGRRLDEGCEDYSDGSFVQGSCTGKFHYSDTTCDYGCLITEGLYWGVTSLLGAQEDRCANIDDEWEPCTPALMRSDAPALSTLIDTMGITVLPDGNCDVTNDLAPTPRPTSSPSAAPGYCCSAGDCGVCTAQSTVQACWNGRDQCETYCGVWCIGAWQEPLQEPLPPTPSPVGTPALEASPDADGAAGHRVSLCLVFAALFVLIATADALTNDLDGDGVEDVAPEGSCCISQYGVGFDTACGSTLAEVTANCCPSPFVARYHLGFSGEETTHYDCVSFISKEDCNSYGATWSGGDDDPIGLGQMGGCPHSVAFYATPENDLDGDGVEDAAAEGDCCINGYGASFADSSCGNTLAEVTANCCWSPFVARYSIQPDGENQNAFDCVSFISEEDCNALGALWSDDSQMAGQCQHSADATTDDNSAATDDNVPATTTNWGSGAGWCYSSLDREIGSATGDDCWALCEATYGASLVAVDWNGASECYCQSACECLMDVGDSDGYLMTVDSITALPDECPASYNDEDDGSSWCGDRRDCNAPAAYSSLTVNDDNEPLYVQSTGFPAALRAGAETGVDLTRSMLGTASDTRIYLLEPNGADDVYSALIDDYCQFVGYDWSECGDSERSAAQSGGGQYYLSGKESCVCGEYTYAGAPMFMMPSTSDDATMVAERAIHEYTHVVQKASGGPMADWLMEGGAVFNECWLGPELTGSYYSSFSQCFQYGGGGGGILNNVRQLYLDDPTVPWFTLWANDRCCGDDCPSTHGEGQGMQDRYIYYDLGAFAVAMAITRADAKFGRGGAATIHDFWTSAERGFWRRTDIPYGPIDHVNGWPSDVPEGSGWRGALAAFLGDATTADFYASVEATIVSDGVVATTAELLAAISGTLSDAAVAAAAQTQTDFTTCEWSTAARTACNEGLGCGVAATAPPTPTPAASDAATAPALALGAAAAAAGALLL</sequence>
<evidence type="ECO:0000256" key="1">
    <source>
        <dbReference type="SAM" id="MobiDB-lite"/>
    </source>
</evidence>
<feature type="chain" id="PRO_5035271163" evidence="2">
    <location>
        <begin position="19"/>
        <end position="1192"/>
    </location>
</feature>